<organism evidence="2 3">
    <name type="scientific">Haematococcus lacustris</name>
    <name type="common">Green alga</name>
    <name type="synonym">Haematococcus pluvialis</name>
    <dbReference type="NCBI Taxonomy" id="44745"/>
    <lineage>
        <taxon>Eukaryota</taxon>
        <taxon>Viridiplantae</taxon>
        <taxon>Chlorophyta</taxon>
        <taxon>core chlorophytes</taxon>
        <taxon>Chlorophyceae</taxon>
        <taxon>CS clade</taxon>
        <taxon>Chlamydomonadales</taxon>
        <taxon>Haematococcaceae</taxon>
        <taxon>Haematococcus</taxon>
    </lineage>
</organism>
<dbReference type="Gene3D" id="3.40.50.1110">
    <property type="entry name" value="SGNH hydrolase"/>
    <property type="match status" value="1"/>
</dbReference>
<feature type="signal peptide" evidence="1">
    <location>
        <begin position="1"/>
        <end position="23"/>
    </location>
</feature>
<feature type="chain" id="PRO_5025538857" description="SGNH hydrolase-type esterase domain-containing protein" evidence="1">
    <location>
        <begin position="24"/>
        <end position="222"/>
    </location>
</feature>
<dbReference type="SUPFAM" id="SSF52266">
    <property type="entry name" value="SGNH hydrolase"/>
    <property type="match status" value="1"/>
</dbReference>
<evidence type="ECO:0000313" key="3">
    <source>
        <dbReference type="Proteomes" id="UP000485058"/>
    </source>
</evidence>
<keyword evidence="1" id="KW-0732">Signal</keyword>
<dbReference type="InterPro" id="IPR036514">
    <property type="entry name" value="SGNH_hydro_sf"/>
</dbReference>
<evidence type="ECO:0000313" key="2">
    <source>
        <dbReference type="EMBL" id="GFH06182.1"/>
    </source>
</evidence>
<protein>
    <recommendedName>
        <fullName evidence="4">SGNH hydrolase-type esterase domain-containing protein</fullName>
    </recommendedName>
</protein>
<comment type="caution">
    <text evidence="2">The sequence shown here is derived from an EMBL/GenBank/DDBJ whole genome shotgun (WGS) entry which is preliminary data.</text>
</comment>
<evidence type="ECO:0000256" key="1">
    <source>
        <dbReference type="SAM" id="SignalP"/>
    </source>
</evidence>
<evidence type="ECO:0008006" key="4">
    <source>
        <dbReference type="Google" id="ProtNLM"/>
    </source>
</evidence>
<sequence length="222" mass="23835">MESPANFFLLLATAMLLCKLSLASNKVLVIMGDRYYWQGRYTGNGGNWVDELRRIAGRNLSVSNFAYGGGAACTAYSGMSPSLGQQVSMYMAKLATDPVYRSQLRNRPRQVLIWTGHNDLVALTRMPPSAAPAVLSGIVECIMNSTMSLLRSGEQNVGIMSLAPLDLTPLIRAMPGFPPLVKSAVDGINGALRMANTVVNFTSFGYRSNAACLVYAANQGVG</sequence>
<dbReference type="EMBL" id="BLLF01000026">
    <property type="protein sequence ID" value="GFH06182.1"/>
    <property type="molecule type" value="Genomic_DNA"/>
</dbReference>
<feature type="non-terminal residue" evidence="2">
    <location>
        <position position="222"/>
    </location>
</feature>
<gene>
    <name evidence="2" type="ORF">HaLaN_00770</name>
</gene>
<dbReference type="Proteomes" id="UP000485058">
    <property type="component" value="Unassembled WGS sequence"/>
</dbReference>
<dbReference type="AlphaFoldDB" id="A0A699YSV0"/>
<feature type="non-terminal residue" evidence="2">
    <location>
        <position position="1"/>
    </location>
</feature>
<keyword evidence="3" id="KW-1185">Reference proteome</keyword>
<reference evidence="2 3" key="1">
    <citation type="submission" date="2020-02" db="EMBL/GenBank/DDBJ databases">
        <title>Draft genome sequence of Haematococcus lacustris strain NIES-144.</title>
        <authorList>
            <person name="Morimoto D."/>
            <person name="Nakagawa S."/>
            <person name="Yoshida T."/>
            <person name="Sawayama S."/>
        </authorList>
    </citation>
    <scope>NUCLEOTIDE SEQUENCE [LARGE SCALE GENOMIC DNA]</scope>
    <source>
        <strain evidence="2 3">NIES-144</strain>
    </source>
</reference>
<accession>A0A699YSV0</accession>
<proteinExistence type="predicted"/>
<name>A0A699YSV0_HAELA</name>